<dbReference type="EC" id="1.2.4.4" evidence="4"/>
<sequence length="346" mass="38294">MEGAEAEPLPPGIDERLAVELYRQMLYLRVFDERALIYHRHGRIGTWAISWGHEAIQVGAMLALRESDWAFPSYRENKVGLTRGMSPADVLAGCRGHPQGWWDPYTWRLGSISIPVASQVPHAVGFAWGERLQGRDTVALTFFGDGATSEGEFHEGANLAGVLGAPVILLCTNNQWAISTPLRQQTRAQALADKAAGYGIPGVRVDGDDVLAVHRAVSEAAERARSGGGPTFIECVTYRMQAHAFPDDPSVYRDDTEAEAARRNECLVRYERYLLRRNLMTPEVAARFREEWMTRMAAAITEAEALPAPDPSLVFDHAYERKTPAMERDLAHLRELAAGKTAGRPS</sequence>
<feature type="domain" description="Dehydrogenase E1 component" evidence="5">
    <location>
        <begin position="22"/>
        <end position="311"/>
    </location>
</feature>
<dbReference type="InterPro" id="IPR001017">
    <property type="entry name" value="DH_E1"/>
</dbReference>
<dbReference type="Gene3D" id="3.40.50.970">
    <property type="match status" value="1"/>
</dbReference>
<proteinExistence type="inferred from homology"/>
<comment type="catalytic activity">
    <reaction evidence="4">
        <text>N(6)-[(R)-lipoyl]-L-lysyl-[protein] + 3-methyl-2-oxobutanoate + H(+) = N(6)-[(R)-S(8)-2-methylpropanoyldihydrolipoyl]-L-lysyl-[protein] + CO2</text>
        <dbReference type="Rhea" id="RHEA:13457"/>
        <dbReference type="Rhea" id="RHEA-COMP:10474"/>
        <dbReference type="Rhea" id="RHEA-COMP:10497"/>
        <dbReference type="ChEBI" id="CHEBI:11851"/>
        <dbReference type="ChEBI" id="CHEBI:15378"/>
        <dbReference type="ChEBI" id="CHEBI:16526"/>
        <dbReference type="ChEBI" id="CHEBI:83099"/>
        <dbReference type="ChEBI" id="CHEBI:83142"/>
        <dbReference type="EC" id="1.2.4.4"/>
    </reaction>
</comment>
<evidence type="ECO:0000259" key="5">
    <source>
        <dbReference type="Pfam" id="PF00676"/>
    </source>
</evidence>
<comment type="cofactor">
    <cofactor evidence="1 4">
        <name>thiamine diphosphate</name>
        <dbReference type="ChEBI" id="CHEBI:58937"/>
    </cofactor>
</comment>
<evidence type="ECO:0000256" key="2">
    <source>
        <dbReference type="ARBA" id="ARBA00023002"/>
    </source>
</evidence>
<gene>
    <name evidence="6" type="primary">phaJ</name>
</gene>
<evidence type="ECO:0000256" key="1">
    <source>
        <dbReference type="ARBA" id="ARBA00001964"/>
    </source>
</evidence>
<dbReference type="SUPFAM" id="SSF52518">
    <property type="entry name" value="Thiamin diphosphate-binding fold (THDP-binding)"/>
    <property type="match status" value="1"/>
</dbReference>
<evidence type="ECO:0000313" key="6">
    <source>
        <dbReference type="EMBL" id="AQW44896.1"/>
    </source>
</evidence>
<reference evidence="6" key="1">
    <citation type="journal article" date="2017" name="Angew. Chem. Int. Ed. Engl.">
        <title>Solving the Puzzle of One-Carbon Loss in Ripostatin Biosynthesis.</title>
        <authorList>
            <person name="Fu C."/>
            <person name="Auerbach D."/>
            <person name="Li Y."/>
            <person name="Scheid U."/>
            <person name="Luxenburger E."/>
            <person name="Garcia R."/>
            <person name="Irschik H."/>
            <person name="Muller R."/>
        </authorList>
    </citation>
    <scope>NUCLEOTIDE SEQUENCE</scope>
    <source>
        <strain evidence="6">Ccc1071</strain>
    </source>
</reference>
<dbReference type="AlphaFoldDB" id="A0A1S6R502"/>
<dbReference type="GO" id="GO:0009083">
    <property type="term" value="P:branched-chain amino acid catabolic process"/>
    <property type="evidence" value="ECO:0007669"/>
    <property type="project" value="TreeGrafter"/>
</dbReference>
<keyword evidence="3 4" id="KW-0786">Thiamine pyrophosphate</keyword>
<accession>A0A1S6R502</accession>
<protein>
    <recommendedName>
        <fullName evidence="4">2-oxoisovalerate dehydrogenase subunit alpha</fullName>
        <ecNumber evidence="4">1.2.4.4</ecNumber>
    </recommendedName>
    <alternativeName>
        <fullName evidence="4">Branched-chain alpha-keto acid dehydrogenase E1 component alpha chain</fullName>
    </alternativeName>
</protein>
<organism evidence="6">
    <name type="scientific">Corallococcus coralloides</name>
    <name type="common">Myxococcus coralloides</name>
    <dbReference type="NCBI Taxonomy" id="184914"/>
    <lineage>
        <taxon>Bacteria</taxon>
        <taxon>Pseudomonadati</taxon>
        <taxon>Myxococcota</taxon>
        <taxon>Myxococcia</taxon>
        <taxon>Myxococcales</taxon>
        <taxon>Cystobacterineae</taxon>
        <taxon>Myxococcaceae</taxon>
        <taxon>Corallococcus</taxon>
    </lineage>
</organism>
<dbReference type="Pfam" id="PF00676">
    <property type="entry name" value="E1_dh"/>
    <property type="match status" value="1"/>
</dbReference>
<comment type="function">
    <text evidence="4">The branched-chain alpha-keto dehydrogenase complex catalyzes the overall conversion of alpha-keto acids to acyl-CoA and CO(2). It contains multiple copies of three enzymatic components: branched-chain alpha-keto acid decarboxylase (E1), lipoamide acyltransferase (E2) and lipoamide dehydrogenase (E3).</text>
</comment>
<dbReference type="InterPro" id="IPR029061">
    <property type="entry name" value="THDP-binding"/>
</dbReference>
<dbReference type="EMBL" id="KY646191">
    <property type="protein sequence ID" value="AQW44896.1"/>
    <property type="molecule type" value="Genomic_DNA"/>
</dbReference>
<comment type="similarity">
    <text evidence="4">Belongs to the BCKDHA family.</text>
</comment>
<dbReference type="InterPro" id="IPR050771">
    <property type="entry name" value="Alpha-ketoacid_DH_E1_comp"/>
</dbReference>
<dbReference type="CDD" id="cd02000">
    <property type="entry name" value="TPP_E1_PDC_ADC_BCADC"/>
    <property type="match status" value="1"/>
</dbReference>
<name>A0A1S6R502_CORCK</name>
<keyword evidence="2 4" id="KW-0560">Oxidoreductase</keyword>
<dbReference type="GO" id="GO:0003863">
    <property type="term" value="F:branched-chain 2-oxo acid dehydrogenase activity"/>
    <property type="evidence" value="ECO:0007669"/>
    <property type="project" value="UniProtKB-EC"/>
</dbReference>
<evidence type="ECO:0000256" key="3">
    <source>
        <dbReference type="ARBA" id="ARBA00023052"/>
    </source>
</evidence>
<dbReference type="PANTHER" id="PTHR43380">
    <property type="entry name" value="2-OXOISOVALERATE DEHYDROGENASE SUBUNIT ALPHA, MITOCHONDRIAL"/>
    <property type="match status" value="1"/>
</dbReference>
<evidence type="ECO:0000256" key="4">
    <source>
        <dbReference type="RuleBase" id="RU365014"/>
    </source>
</evidence>
<keyword evidence="6" id="KW-0670">Pyruvate</keyword>
<dbReference type="PANTHER" id="PTHR43380:SF1">
    <property type="entry name" value="2-OXOISOVALERATE DEHYDROGENASE SUBUNIT ALPHA, MITOCHONDRIAL"/>
    <property type="match status" value="1"/>
</dbReference>